<organism evidence="2 3">
    <name type="scientific">Panagrolaimus davidi</name>
    <dbReference type="NCBI Taxonomy" id="227884"/>
    <lineage>
        <taxon>Eukaryota</taxon>
        <taxon>Metazoa</taxon>
        <taxon>Ecdysozoa</taxon>
        <taxon>Nematoda</taxon>
        <taxon>Chromadorea</taxon>
        <taxon>Rhabditida</taxon>
        <taxon>Tylenchina</taxon>
        <taxon>Panagrolaimomorpha</taxon>
        <taxon>Panagrolaimoidea</taxon>
        <taxon>Panagrolaimidae</taxon>
        <taxon>Panagrolaimus</taxon>
    </lineage>
</organism>
<accession>A0A914QJB3</accession>
<dbReference type="PANTHER" id="PTHR24413">
    <property type="entry name" value="SPECKLE-TYPE POZ PROTEIN"/>
    <property type="match status" value="1"/>
</dbReference>
<sequence length="367" mass="42459">MSQIPFALQWTIPEDRLIPLKDYIDGYLLSTSISNIPGFKYSLSIFPNGKSGKYRGKSLVFLNLELGNISKVETEYTFLIESANFSFRRQRTYDTSCGWGPVFANTEDLFDSEKKFILDGKYTINVFGTFKFKTYNEPISYFKQQKWNGGELGDELWEANEDKDFTISVEKKEIKVHKLLLRTKSNVFRAMFNSKMKESIENKMEITDFSFNVVETGIKMIYNCNFETCLSIDDLMKLLQFFDKYNIQSLKDKVEPLVIRQISAVNVCHLTNSSILSNSLKLKNKCLEFMEKSLASKTAISDIEILDKDIPFRNLRNSFCKIVETRYCSPVQRKNKIGLRATISKIATLLTSFFKKKVALKKKKSKE</sequence>
<dbReference type="SMART" id="SM00225">
    <property type="entry name" value="BTB"/>
    <property type="match status" value="1"/>
</dbReference>
<dbReference type="AlphaFoldDB" id="A0A914QJB3"/>
<name>A0A914QJB3_9BILA</name>
<dbReference type="InterPro" id="IPR011333">
    <property type="entry name" value="SKP1/BTB/POZ_sf"/>
</dbReference>
<protein>
    <submittedName>
        <fullName evidence="3">BTB domain-containing protein</fullName>
    </submittedName>
</protein>
<evidence type="ECO:0000313" key="2">
    <source>
        <dbReference type="Proteomes" id="UP000887578"/>
    </source>
</evidence>
<dbReference type="Pfam" id="PF00651">
    <property type="entry name" value="BTB"/>
    <property type="match status" value="1"/>
</dbReference>
<dbReference type="SUPFAM" id="SSF54695">
    <property type="entry name" value="POZ domain"/>
    <property type="match status" value="1"/>
</dbReference>
<proteinExistence type="predicted"/>
<dbReference type="CDD" id="cd18186">
    <property type="entry name" value="BTB_POZ_ZBTB_KLHL-like"/>
    <property type="match status" value="1"/>
</dbReference>
<keyword evidence="2" id="KW-1185">Reference proteome</keyword>
<dbReference type="SUPFAM" id="SSF49599">
    <property type="entry name" value="TRAF domain-like"/>
    <property type="match status" value="1"/>
</dbReference>
<dbReference type="PROSITE" id="PS50097">
    <property type="entry name" value="BTB"/>
    <property type="match status" value="1"/>
</dbReference>
<dbReference type="Proteomes" id="UP000887578">
    <property type="component" value="Unplaced"/>
</dbReference>
<dbReference type="WBParaSite" id="PDA_v2.g29691.t1">
    <property type="protein sequence ID" value="PDA_v2.g29691.t1"/>
    <property type="gene ID" value="PDA_v2.g29691"/>
</dbReference>
<dbReference type="Gene3D" id="3.30.710.10">
    <property type="entry name" value="Potassium Channel Kv1.1, Chain A"/>
    <property type="match status" value="1"/>
</dbReference>
<reference evidence="3" key="1">
    <citation type="submission" date="2022-11" db="UniProtKB">
        <authorList>
            <consortium name="WormBaseParasite"/>
        </authorList>
    </citation>
    <scope>IDENTIFICATION</scope>
</reference>
<evidence type="ECO:0000313" key="3">
    <source>
        <dbReference type="WBParaSite" id="PDA_v2.g29691.t1"/>
    </source>
</evidence>
<dbReference type="InterPro" id="IPR000210">
    <property type="entry name" value="BTB/POZ_dom"/>
</dbReference>
<feature type="domain" description="BTB" evidence="1">
    <location>
        <begin position="163"/>
        <end position="223"/>
    </location>
</feature>
<evidence type="ECO:0000259" key="1">
    <source>
        <dbReference type="PROSITE" id="PS50097"/>
    </source>
</evidence>